<proteinExistence type="predicted"/>
<evidence type="ECO:0000313" key="1">
    <source>
        <dbReference type="EMBL" id="RKE57505.1"/>
    </source>
</evidence>
<keyword evidence="2" id="KW-1185">Reference proteome</keyword>
<dbReference type="Proteomes" id="UP000286246">
    <property type="component" value="Unassembled WGS sequence"/>
</dbReference>
<reference evidence="1 2" key="1">
    <citation type="submission" date="2018-09" db="EMBL/GenBank/DDBJ databases">
        <title>Genomic Encyclopedia of Type Strains, Phase III (KMG-III): the genomes of soil and plant-associated and newly described type strains.</title>
        <authorList>
            <person name="Whitman W."/>
        </authorList>
    </citation>
    <scope>NUCLEOTIDE SEQUENCE [LARGE SCALE GENOMIC DNA]</scope>
    <source>
        <strain evidence="1 2">CECT 7938</strain>
    </source>
</reference>
<evidence type="ECO:0000313" key="2">
    <source>
        <dbReference type="Proteomes" id="UP000286246"/>
    </source>
</evidence>
<organism evidence="1 2">
    <name type="scientific">Sphingobacterium detergens</name>
    <dbReference type="NCBI Taxonomy" id="1145106"/>
    <lineage>
        <taxon>Bacteria</taxon>
        <taxon>Pseudomonadati</taxon>
        <taxon>Bacteroidota</taxon>
        <taxon>Sphingobacteriia</taxon>
        <taxon>Sphingobacteriales</taxon>
        <taxon>Sphingobacteriaceae</taxon>
        <taxon>Sphingobacterium</taxon>
    </lineage>
</organism>
<gene>
    <name evidence="1" type="ORF">DFQ12_2393</name>
</gene>
<dbReference type="AlphaFoldDB" id="A0A420BLM3"/>
<sequence>MKAKFTEVLNDTLSYFLLGDIELLHDYQVKNGLPNDLATEFTTKETGDWVVEAGIMIPLSQVENLPYTIIFLTDDEAPELLKEGNDLQIREDGYILNIVNGKIMLFTWWILKDFTAEKMKERIEHQHKFGKPQVELENGWYKLSILAGLTQQESSFKNQDGETMYITGLEPTFEFVLTKTTVKDQCTADIFRSYKIML</sequence>
<dbReference type="OrthoDB" id="654004at2"/>
<protein>
    <submittedName>
        <fullName evidence="1">Uncharacterized protein</fullName>
    </submittedName>
</protein>
<accession>A0A420BLM3</accession>
<comment type="caution">
    <text evidence="1">The sequence shown here is derived from an EMBL/GenBank/DDBJ whole genome shotgun (WGS) entry which is preliminary data.</text>
</comment>
<dbReference type="RefSeq" id="WP_120259061.1">
    <property type="nucleotide sequence ID" value="NZ_RAPY01000001.1"/>
</dbReference>
<dbReference type="EMBL" id="RAPY01000001">
    <property type="protein sequence ID" value="RKE57505.1"/>
    <property type="molecule type" value="Genomic_DNA"/>
</dbReference>
<name>A0A420BLM3_SPHD1</name>